<dbReference type="PANTHER" id="PTHR42880">
    <property type="entry name" value="HOMOCITRATE SYNTHASE"/>
    <property type="match status" value="1"/>
</dbReference>
<dbReference type="STRING" id="456.Ljor_0844"/>
<dbReference type="Pfam" id="PF00682">
    <property type="entry name" value="HMGL-like"/>
    <property type="match status" value="1"/>
</dbReference>
<organism evidence="8 9">
    <name type="scientific">Legionella jordanis</name>
    <dbReference type="NCBI Taxonomy" id="456"/>
    <lineage>
        <taxon>Bacteria</taxon>
        <taxon>Pseudomonadati</taxon>
        <taxon>Pseudomonadota</taxon>
        <taxon>Gammaproteobacteria</taxon>
        <taxon>Legionellales</taxon>
        <taxon>Legionellaceae</taxon>
        <taxon>Legionella</taxon>
    </lineage>
</organism>
<proteinExistence type="inferred from homology"/>
<evidence type="ECO:0000313" key="9">
    <source>
        <dbReference type="Proteomes" id="UP000055035"/>
    </source>
</evidence>
<evidence type="ECO:0000256" key="3">
    <source>
        <dbReference type="ARBA" id="ARBA00012974"/>
    </source>
</evidence>
<dbReference type="SUPFAM" id="SSF51569">
    <property type="entry name" value="Aldolase"/>
    <property type="match status" value="1"/>
</dbReference>
<dbReference type="GO" id="GO:0004410">
    <property type="term" value="F:homocitrate synthase activity"/>
    <property type="evidence" value="ECO:0007669"/>
    <property type="project" value="UniProtKB-EC"/>
</dbReference>
<accession>A0A0W0V8W3</accession>
<comment type="caution">
    <text evidence="8">The sequence shown here is derived from an EMBL/GenBank/DDBJ whole genome shotgun (WGS) entry which is preliminary data.</text>
</comment>
<evidence type="ECO:0000256" key="4">
    <source>
        <dbReference type="ARBA" id="ARBA00020735"/>
    </source>
</evidence>
<dbReference type="EMBL" id="LNYJ01000011">
    <property type="protein sequence ID" value="KTD16538.1"/>
    <property type="molecule type" value="Genomic_DNA"/>
</dbReference>
<sequence length="292" mass="32940">MVYHVFTVKVMKKLHMLDVSLRDGGYRTNFHFKNAQLKQILSSLDESGIEYIEIGYRNGLLLNNDLGRAGLCHKDYLNDCASWIKRAKMVVMLYPGNVQFEDLQELKQHRVDMIRICIAKNQMPEAGELAHMARQLDFKISFNLTGMSQYQKNELDAMIEKALQYKPDIIYLADSNGSMLPEKVDSIYQSLNRQYSVPFGFHAHDNLGLAQANAISAINAGVEFIDASLAGMGKGIGNLKTEFFAAYLQAVKLKQYDLDALLSAANYARKSLGIGQEAIELLEFHRGIFDLN</sequence>
<dbReference type="PATRIC" id="fig|456.5.peg.898"/>
<keyword evidence="5" id="KW-0808">Transferase</keyword>
<evidence type="ECO:0000256" key="1">
    <source>
        <dbReference type="ARBA" id="ARBA00003050"/>
    </source>
</evidence>
<evidence type="ECO:0000256" key="6">
    <source>
        <dbReference type="ARBA" id="ARBA00048019"/>
    </source>
</evidence>
<dbReference type="InterPro" id="IPR013785">
    <property type="entry name" value="Aldolase_TIM"/>
</dbReference>
<evidence type="ECO:0000256" key="2">
    <source>
        <dbReference type="ARBA" id="ARBA00006154"/>
    </source>
</evidence>
<evidence type="ECO:0000259" key="7">
    <source>
        <dbReference type="PROSITE" id="PS50991"/>
    </source>
</evidence>
<reference evidence="8 9" key="1">
    <citation type="submission" date="2015-11" db="EMBL/GenBank/DDBJ databases">
        <title>Genomic analysis of 38 Legionella species identifies large and diverse effector repertoires.</title>
        <authorList>
            <person name="Burstein D."/>
            <person name="Amaro F."/>
            <person name="Zusman T."/>
            <person name="Lifshitz Z."/>
            <person name="Cohen O."/>
            <person name="Gilbert J.A."/>
            <person name="Pupko T."/>
            <person name="Shuman H.A."/>
            <person name="Segal G."/>
        </authorList>
    </citation>
    <scope>NUCLEOTIDE SEQUENCE [LARGE SCALE GENOMIC DNA]</scope>
    <source>
        <strain evidence="8 9">BL-540</strain>
    </source>
</reference>
<dbReference type="AlphaFoldDB" id="A0A0W0V8W3"/>
<dbReference type="Gene3D" id="3.20.20.70">
    <property type="entry name" value="Aldolase class I"/>
    <property type="match status" value="1"/>
</dbReference>
<dbReference type="InterPro" id="IPR000891">
    <property type="entry name" value="PYR_CT"/>
</dbReference>
<comment type="catalytic activity">
    <reaction evidence="6">
        <text>acetyl-CoA + 2-oxoglutarate + H2O = (2R)-homocitrate + CoA + H(+)</text>
        <dbReference type="Rhea" id="RHEA:12929"/>
        <dbReference type="ChEBI" id="CHEBI:15377"/>
        <dbReference type="ChEBI" id="CHEBI:15378"/>
        <dbReference type="ChEBI" id="CHEBI:16810"/>
        <dbReference type="ChEBI" id="CHEBI:57287"/>
        <dbReference type="ChEBI" id="CHEBI:57288"/>
        <dbReference type="ChEBI" id="CHEBI:58884"/>
        <dbReference type="EC" id="2.3.3.14"/>
    </reaction>
</comment>
<keyword evidence="9" id="KW-1185">Reference proteome</keyword>
<comment type="similarity">
    <text evidence="2">Belongs to the alpha-IPM synthase/homocitrate synthase family.</text>
</comment>
<protein>
    <recommendedName>
        <fullName evidence="4">Homocitrate synthase</fullName>
        <ecNumber evidence="3">2.3.3.14</ecNumber>
    </recommendedName>
</protein>
<name>A0A0W0V8W3_9GAMM</name>
<dbReference type="PROSITE" id="PS50991">
    <property type="entry name" value="PYR_CT"/>
    <property type="match status" value="1"/>
</dbReference>
<gene>
    <name evidence="8" type="ORF">Ljor_0844</name>
</gene>
<evidence type="ECO:0000313" key="8">
    <source>
        <dbReference type="EMBL" id="KTD16538.1"/>
    </source>
</evidence>
<feature type="domain" description="Pyruvate carboxyltransferase" evidence="7">
    <location>
        <begin position="14"/>
        <end position="262"/>
    </location>
</feature>
<evidence type="ECO:0000256" key="5">
    <source>
        <dbReference type="ARBA" id="ARBA00022679"/>
    </source>
</evidence>
<dbReference type="Proteomes" id="UP000055035">
    <property type="component" value="Unassembled WGS sequence"/>
</dbReference>
<comment type="function">
    <text evidence="1">This protein is a Fe-Mo-cofactor biosynthetic component.</text>
</comment>
<dbReference type="EC" id="2.3.3.14" evidence="3"/>
<dbReference type="PANTHER" id="PTHR42880:SF1">
    <property type="entry name" value="ISOPROPYLMALATE_HOMOCITRATE_CITRAMALATE SYNTHASE FAMILY PROTEIN"/>
    <property type="match status" value="1"/>
</dbReference>